<name>A0ABS6SAZ9_9SPHN</name>
<evidence type="ECO:0000313" key="15">
    <source>
        <dbReference type="Proteomes" id="UP000722336"/>
    </source>
</evidence>
<comment type="caution">
    <text evidence="14">The sequence shown here is derived from an EMBL/GenBank/DDBJ whole genome shotgun (WGS) entry which is preliminary data.</text>
</comment>
<feature type="compositionally biased region" description="Pro residues" evidence="11">
    <location>
        <begin position="937"/>
        <end position="950"/>
    </location>
</feature>
<dbReference type="InterPro" id="IPR014151">
    <property type="entry name" value="DNA_helicase_AddA"/>
</dbReference>
<evidence type="ECO:0000256" key="6">
    <source>
        <dbReference type="ARBA" id="ARBA00034617"/>
    </source>
</evidence>
<accession>A0ABS6SAZ9</accession>
<keyword evidence="1 10" id="KW-0547">Nucleotide-binding</keyword>
<evidence type="ECO:0000256" key="1">
    <source>
        <dbReference type="ARBA" id="ARBA00022741"/>
    </source>
</evidence>
<keyword evidence="2 10" id="KW-0378">Hydrolase</keyword>
<dbReference type="PROSITE" id="PS51198">
    <property type="entry name" value="UVRD_HELICASE_ATP_BIND"/>
    <property type="match status" value="1"/>
</dbReference>
<evidence type="ECO:0000256" key="11">
    <source>
        <dbReference type="SAM" id="MobiDB-lite"/>
    </source>
</evidence>
<dbReference type="Pfam" id="PF00580">
    <property type="entry name" value="UvrD-helicase"/>
    <property type="match status" value="1"/>
</dbReference>
<evidence type="ECO:0000256" key="3">
    <source>
        <dbReference type="ARBA" id="ARBA00022806"/>
    </source>
</evidence>
<dbReference type="Pfam" id="PF12705">
    <property type="entry name" value="PDDEXK_1"/>
    <property type="match status" value="1"/>
</dbReference>
<dbReference type="PANTHER" id="PTHR11070">
    <property type="entry name" value="UVRD / RECB / PCRA DNA HELICASE FAMILY MEMBER"/>
    <property type="match status" value="1"/>
</dbReference>
<dbReference type="PANTHER" id="PTHR11070:SF2">
    <property type="entry name" value="ATP-DEPENDENT DNA HELICASE SRS2"/>
    <property type="match status" value="1"/>
</dbReference>
<organism evidence="14 15">
    <name type="scientific">Pacificimonas pallii</name>
    <dbReference type="NCBI Taxonomy" id="2827236"/>
    <lineage>
        <taxon>Bacteria</taxon>
        <taxon>Pseudomonadati</taxon>
        <taxon>Pseudomonadota</taxon>
        <taxon>Alphaproteobacteria</taxon>
        <taxon>Sphingomonadales</taxon>
        <taxon>Sphingosinicellaceae</taxon>
        <taxon>Pacificimonas</taxon>
    </lineage>
</organism>
<dbReference type="InterPro" id="IPR014016">
    <property type="entry name" value="UvrD-like_ATP-bd"/>
</dbReference>
<dbReference type="Pfam" id="PF13361">
    <property type="entry name" value="UvrD_C"/>
    <property type="match status" value="1"/>
</dbReference>
<keyword evidence="4 10" id="KW-0067">ATP-binding</keyword>
<dbReference type="EMBL" id="JAGSPA010000001">
    <property type="protein sequence ID" value="MBV7255486.1"/>
    <property type="molecule type" value="Genomic_DNA"/>
</dbReference>
<evidence type="ECO:0000256" key="10">
    <source>
        <dbReference type="PROSITE-ProRule" id="PRU00560"/>
    </source>
</evidence>
<gene>
    <name evidence="14" type="primary">addA</name>
    <name evidence="14" type="ORF">KCG44_01665</name>
</gene>
<evidence type="ECO:0000256" key="4">
    <source>
        <dbReference type="ARBA" id="ARBA00022840"/>
    </source>
</evidence>
<dbReference type="RefSeq" id="WP_218443805.1">
    <property type="nucleotide sequence ID" value="NZ_JAGSPA010000001.1"/>
</dbReference>
<keyword evidence="3 10" id="KW-0347">Helicase</keyword>
<dbReference type="InterPro" id="IPR038726">
    <property type="entry name" value="PDDEXK_AddAB-type"/>
</dbReference>
<evidence type="ECO:0000256" key="7">
    <source>
        <dbReference type="ARBA" id="ARBA00034808"/>
    </source>
</evidence>
<evidence type="ECO:0000259" key="13">
    <source>
        <dbReference type="PROSITE" id="PS51217"/>
    </source>
</evidence>
<evidence type="ECO:0000313" key="14">
    <source>
        <dbReference type="EMBL" id="MBV7255486.1"/>
    </source>
</evidence>
<evidence type="ECO:0000256" key="9">
    <source>
        <dbReference type="ARBA" id="ARBA00048988"/>
    </source>
</evidence>
<reference evidence="14 15" key="1">
    <citation type="submission" date="2021-04" db="EMBL/GenBank/DDBJ databases">
        <authorList>
            <person name="Pira H."/>
            <person name="Risdian C."/>
            <person name="Wink J."/>
        </authorList>
    </citation>
    <scope>NUCLEOTIDE SEQUENCE [LARGE SCALE GENOMIC DNA]</scope>
    <source>
        <strain evidence="14 15">WHA3</strain>
    </source>
</reference>
<dbReference type="GO" id="GO:0004386">
    <property type="term" value="F:helicase activity"/>
    <property type="evidence" value="ECO:0007669"/>
    <property type="project" value="UniProtKB-KW"/>
</dbReference>
<sequence>MSARTQALHPLRDEQMRAVDPWVHAWVSASAGTGKTQVLTARVLRLLVEGATPDGIMALTFTKAAAAEMQSRILDVLARWVRADDAALSNDLRAIGARDDADTLSRARTLFAGALEVKGGFRVQTLHAFAASLLAAFPIEAGVVPGFATLEDRSGAQLRADVLEDVAADAEDRHDEAFLGDLATLAVRYGDAGAASIVADLLRVRRDLMQLPAETLQQEVRRRLDLPATGAAADLLRAEMAKMPGLMTAAEDYAAALNSWDTPTGRKRLDLLSAFLLANADARHEALAQLYGSCLTGGGAGAAFKPVAKLAGTDERMADLAIRLRDVERLIELADIAEFHLSVGQRIARRYEAAKGHLGALDFDDLIARAAALLSGIETSWVLYKLDQRIDHVLVDEGQDTNADQWKIVDALTEEFFSGVGTRDPDDEGPRTKFAVGDYKQAIFGFQGTNPEEFLAARTRTEAQVEDAGQSFVNVELATSFRSVQAVLTVVDKVLETLGPEAIGLNELPRPHEAFRGAAGAVTLWPRLTDADGNIPDEYADYPERALAQRIAREVKGWLTGGIDGAPLWLPSKDRSARAQDILILVRNRGDLVPELVAALHAANVNVAGADRLRLTQPLVVQDCLSLVKFALQPDDDLSLAELLVSPFLGWTQDQLYDVAHKRGQAVSLWSALRDRQDERAVGAVRWLEQVLAMADFSTPYAFLEEVMSGPEHRGRARLLARLGPEARDPLEELLSQALAYERIEVPSLQGFLEWMSAADDIDIKRDPDAPSDAVRIMTVHGAKGLQAPIVIMADAARAHAGTHRLDHLMLEGVSAGDPRLPLYGVSKSTLPELLQPLYEKREEEDSQENLRLLYVAMTRAEDYLYAGGLPAARSAVQTWYDVMHQAMLSLETEEVASDIWAAPALRHKSGARARMRDAADAVPSPRPALPDWARRPAPPEAKPPRPLAPSAPEDDSGLPPPGPQLEAASLRGRLMHSLFERLPALPGMDRAEAARQWLARRGSMLAEHGLDQERLAAEVMAVLENPAHAQLFTEGALREAPISAIVDERVISGTIDTLLVEPDRVRVVDFKTDRRVPREPADIPRRHAAQMARYAAALERIFPGRKIEAGLLYTAGPVLHWLADDIARP</sequence>
<dbReference type="Proteomes" id="UP000722336">
    <property type="component" value="Unassembled WGS sequence"/>
</dbReference>
<feature type="binding site" evidence="10">
    <location>
        <begin position="29"/>
        <end position="36"/>
    </location>
    <ligand>
        <name>ATP</name>
        <dbReference type="ChEBI" id="CHEBI:30616"/>
    </ligand>
</feature>
<dbReference type="EC" id="5.6.2.4" evidence="7"/>
<proteinExistence type="predicted"/>
<evidence type="ECO:0000256" key="8">
    <source>
        <dbReference type="ARBA" id="ARBA00034923"/>
    </source>
</evidence>
<dbReference type="InterPro" id="IPR014017">
    <property type="entry name" value="DNA_helicase_UvrD-like_C"/>
</dbReference>
<evidence type="ECO:0000256" key="5">
    <source>
        <dbReference type="ARBA" id="ARBA00023235"/>
    </source>
</evidence>
<dbReference type="PROSITE" id="PS51217">
    <property type="entry name" value="UVRD_HELICASE_CTER"/>
    <property type="match status" value="1"/>
</dbReference>
<keyword evidence="5" id="KW-0413">Isomerase</keyword>
<evidence type="ECO:0000256" key="2">
    <source>
        <dbReference type="ARBA" id="ARBA00022801"/>
    </source>
</evidence>
<dbReference type="NCBIfam" id="TIGR02784">
    <property type="entry name" value="addA_alphas"/>
    <property type="match status" value="1"/>
</dbReference>
<keyword evidence="15" id="KW-1185">Reference proteome</keyword>
<comment type="catalytic activity">
    <reaction evidence="9">
        <text>ATP + H2O = ADP + phosphate + H(+)</text>
        <dbReference type="Rhea" id="RHEA:13065"/>
        <dbReference type="ChEBI" id="CHEBI:15377"/>
        <dbReference type="ChEBI" id="CHEBI:15378"/>
        <dbReference type="ChEBI" id="CHEBI:30616"/>
        <dbReference type="ChEBI" id="CHEBI:43474"/>
        <dbReference type="ChEBI" id="CHEBI:456216"/>
        <dbReference type="EC" id="5.6.2.4"/>
    </reaction>
</comment>
<protein>
    <recommendedName>
        <fullName evidence="7">DNA 3'-5' helicase</fullName>
        <ecNumber evidence="7">5.6.2.4</ecNumber>
    </recommendedName>
    <alternativeName>
        <fullName evidence="8">DNA 3'-5' helicase II</fullName>
    </alternativeName>
</protein>
<feature type="domain" description="UvrD-like helicase C-terminal" evidence="13">
    <location>
        <begin position="505"/>
        <end position="785"/>
    </location>
</feature>
<comment type="catalytic activity">
    <reaction evidence="6">
        <text>Couples ATP hydrolysis with the unwinding of duplex DNA by translocating in the 3'-5' direction.</text>
        <dbReference type="EC" id="5.6.2.4"/>
    </reaction>
</comment>
<feature type="domain" description="UvrD-like helicase ATP-binding" evidence="12">
    <location>
        <begin position="8"/>
        <end position="484"/>
    </location>
</feature>
<evidence type="ECO:0000259" key="12">
    <source>
        <dbReference type="PROSITE" id="PS51198"/>
    </source>
</evidence>
<feature type="region of interest" description="Disordered" evidence="11">
    <location>
        <begin position="912"/>
        <end position="967"/>
    </location>
</feature>
<dbReference type="InterPro" id="IPR000212">
    <property type="entry name" value="DNA_helicase_UvrD/REP"/>
</dbReference>